<keyword evidence="4" id="KW-0547">Nucleotide-binding</keyword>
<comment type="function">
    <text evidence="1">The transhydrogenation between NADH and NADP is coupled to respiration and ATP hydrolysis and functions as a proton pump across the membrane.</text>
</comment>
<gene>
    <name evidence="14" type="ORF">FAZ21_09440</name>
</gene>
<dbReference type="EMBL" id="SUMF01000008">
    <property type="protein sequence ID" value="TJZ73833.1"/>
    <property type="molecule type" value="Genomic_DNA"/>
</dbReference>
<evidence type="ECO:0000259" key="13">
    <source>
        <dbReference type="SMART" id="SM01003"/>
    </source>
</evidence>
<organism evidence="14 15">
    <name type="scientific">Chitiniphilus eburneus</name>
    <dbReference type="NCBI Taxonomy" id="2571148"/>
    <lineage>
        <taxon>Bacteria</taxon>
        <taxon>Pseudomonadati</taxon>
        <taxon>Pseudomonadota</taxon>
        <taxon>Betaproteobacteria</taxon>
        <taxon>Neisseriales</taxon>
        <taxon>Chitinibacteraceae</taxon>
        <taxon>Chitiniphilus</taxon>
    </lineage>
</organism>
<evidence type="ECO:0000256" key="5">
    <source>
        <dbReference type="ARBA" id="ARBA00022857"/>
    </source>
</evidence>
<dbReference type="SMART" id="SM01003">
    <property type="entry name" value="AlaDh_PNT_N"/>
    <property type="match status" value="1"/>
</dbReference>
<dbReference type="SMART" id="SM01002">
    <property type="entry name" value="AlaDh_PNT_C"/>
    <property type="match status" value="1"/>
</dbReference>
<dbReference type="RefSeq" id="WP_136773195.1">
    <property type="nucleotide sequence ID" value="NZ_CP156074.1"/>
</dbReference>
<comment type="similarity">
    <text evidence="2">Belongs to the AlaDH/PNT family.</text>
</comment>
<dbReference type="GO" id="GO:0006740">
    <property type="term" value="P:NADPH regeneration"/>
    <property type="evidence" value="ECO:0007669"/>
    <property type="project" value="TreeGrafter"/>
</dbReference>
<feature type="domain" description="Alanine dehydrogenase/pyridine nucleotide transhydrogenase NAD(H)-binding" evidence="12">
    <location>
        <begin position="146"/>
        <end position="313"/>
    </location>
</feature>
<evidence type="ECO:0000259" key="12">
    <source>
        <dbReference type="SMART" id="SM01002"/>
    </source>
</evidence>
<dbReference type="FunFam" id="3.40.50.720:FF:000188">
    <property type="entry name" value="NAD(P) transhydrogenase alpha subunit 1"/>
    <property type="match status" value="1"/>
</dbReference>
<dbReference type="NCBIfam" id="NF006942">
    <property type="entry name" value="PRK09424.1"/>
    <property type="match status" value="1"/>
</dbReference>
<reference evidence="14 15" key="1">
    <citation type="submission" date="2019-04" db="EMBL/GenBank/DDBJ databases">
        <title>Chitiniphilus eburnea sp. nov., a novel chitinolytic bacterium isolated from aquaculture sludge.</title>
        <authorList>
            <person name="Sheng M."/>
        </authorList>
    </citation>
    <scope>NUCLEOTIDE SEQUENCE [LARGE SCALE GENOMIC DNA]</scope>
    <source>
        <strain evidence="14 15">HX-2-15</strain>
    </source>
</reference>
<dbReference type="SUPFAM" id="SSF52283">
    <property type="entry name" value="Formate/glycerate dehydrogenase catalytic domain-like"/>
    <property type="match status" value="1"/>
</dbReference>
<dbReference type="GO" id="GO:0008750">
    <property type="term" value="F:proton-translocating NAD(P)+ transhydrogenase activity"/>
    <property type="evidence" value="ECO:0007669"/>
    <property type="project" value="UniProtKB-EC"/>
</dbReference>
<evidence type="ECO:0000313" key="15">
    <source>
        <dbReference type="Proteomes" id="UP000310016"/>
    </source>
</evidence>
<dbReference type="InterPro" id="IPR007698">
    <property type="entry name" value="AlaDH/PNT_NAD(H)-bd"/>
</dbReference>
<evidence type="ECO:0000256" key="10">
    <source>
        <dbReference type="ARBA" id="ARBA00076996"/>
    </source>
</evidence>
<evidence type="ECO:0000256" key="4">
    <source>
        <dbReference type="ARBA" id="ARBA00022741"/>
    </source>
</evidence>
<dbReference type="Pfam" id="PF05222">
    <property type="entry name" value="AlaDh_PNT_N"/>
    <property type="match status" value="1"/>
</dbReference>
<dbReference type="PANTHER" id="PTHR10160">
    <property type="entry name" value="NAD(P) TRANSHYDROGENASE"/>
    <property type="match status" value="1"/>
</dbReference>
<dbReference type="GO" id="GO:0016491">
    <property type="term" value="F:oxidoreductase activity"/>
    <property type="evidence" value="ECO:0007669"/>
    <property type="project" value="UniProtKB-KW"/>
</dbReference>
<evidence type="ECO:0000256" key="3">
    <source>
        <dbReference type="ARBA" id="ARBA00012943"/>
    </source>
</evidence>
<evidence type="ECO:0000313" key="14">
    <source>
        <dbReference type="EMBL" id="TJZ73833.1"/>
    </source>
</evidence>
<evidence type="ECO:0000256" key="2">
    <source>
        <dbReference type="ARBA" id="ARBA00005689"/>
    </source>
</evidence>
<dbReference type="OrthoDB" id="9804592at2"/>
<keyword evidence="6" id="KW-1278">Translocase</keyword>
<dbReference type="Pfam" id="PF01262">
    <property type="entry name" value="AlaDh_PNT_C"/>
    <property type="match status" value="1"/>
</dbReference>
<dbReference type="Gene3D" id="3.40.50.720">
    <property type="entry name" value="NAD(P)-binding Rossmann-like Domain"/>
    <property type="match status" value="2"/>
</dbReference>
<comment type="caution">
    <text evidence="14">The sequence shown here is derived from an EMBL/GenBank/DDBJ whole genome shotgun (WGS) entry which is preliminary data.</text>
</comment>
<dbReference type="InterPro" id="IPR007886">
    <property type="entry name" value="AlaDH/PNT_N"/>
</dbReference>
<dbReference type="AlphaFoldDB" id="A0A4U0PYV5"/>
<evidence type="ECO:0000256" key="11">
    <source>
        <dbReference type="ARBA" id="ARBA00084087"/>
    </source>
</evidence>
<accession>A0A4U0PYV5</accession>
<dbReference type="PANTHER" id="PTHR10160:SF19">
    <property type="entry name" value="PROTON-TRANSLOCATING NAD(P)(+) TRANSHYDROGENASE"/>
    <property type="match status" value="1"/>
</dbReference>
<dbReference type="CDD" id="cd05304">
    <property type="entry name" value="Rubrum_tdh"/>
    <property type="match status" value="1"/>
</dbReference>
<evidence type="ECO:0000256" key="7">
    <source>
        <dbReference type="ARBA" id="ARBA00023027"/>
    </source>
</evidence>
<evidence type="ECO:0000256" key="9">
    <source>
        <dbReference type="ARBA" id="ARBA00071353"/>
    </source>
</evidence>
<proteinExistence type="inferred from homology"/>
<dbReference type="GO" id="GO:0005886">
    <property type="term" value="C:plasma membrane"/>
    <property type="evidence" value="ECO:0007669"/>
    <property type="project" value="TreeGrafter"/>
</dbReference>
<dbReference type="InterPro" id="IPR036291">
    <property type="entry name" value="NAD(P)-bd_dom_sf"/>
</dbReference>
<evidence type="ECO:0000256" key="8">
    <source>
        <dbReference type="ARBA" id="ARBA00048202"/>
    </source>
</evidence>
<comment type="catalytic activity">
    <reaction evidence="8">
        <text>NAD(+) + NADPH + H(+)(in) = NADH + NADP(+) + H(+)(out)</text>
        <dbReference type="Rhea" id="RHEA:47992"/>
        <dbReference type="ChEBI" id="CHEBI:15378"/>
        <dbReference type="ChEBI" id="CHEBI:57540"/>
        <dbReference type="ChEBI" id="CHEBI:57783"/>
        <dbReference type="ChEBI" id="CHEBI:57945"/>
        <dbReference type="ChEBI" id="CHEBI:58349"/>
        <dbReference type="EC" id="7.1.1.1"/>
    </reaction>
</comment>
<keyword evidence="7" id="KW-0520">NAD</keyword>
<keyword evidence="15" id="KW-1185">Reference proteome</keyword>
<evidence type="ECO:0000256" key="6">
    <source>
        <dbReference type="ARBA" id="ARBA00022967"/>
    </source>
</evidence>
<protein>
    <recommendedName>
        <fullName evidence="9">NAD(P) transhydrogenase subunit alpha part 1</fullName>
        <ecNumber evidence="3">7.1.1.1</ecNumber>
    </recommendedName>
    <alternativeName>
        <fullName evidence="11">Nicotinamide nucleotide transhydrogenase subunit alpha 1</fullName>
    </alternativeName>
    <alternativeName>
        <fullName evidence="10">Pyridine nucleotide transhydrogenase subunit alpha 1</fullName>
    </alternativeName>
</protein>
<keyword evidence="5" id="KW-0521">NADP</keyword>
<dbReference type="GO" id="GO:0050661">
    <property type="term" value="F:NADP binding"/>
    <property type="evidence" value="ECO:0007669"/>
    <property type="project" value="TreeGrafter"/>
</dbReference>
<keyword evidence="14" id="KW-0560">Oxidoreductase</keyword>
<sequence>MLIAIAAETHPGEFRVAATPETVKKYVAQGHTVRVAAGAGRGAAIPDEAYIAAGATIASDGGVYAGAELVLRVRAPSEADLANIPDGAAIIALFDAQRYPHKRWLADKRLTAFALERMPRTSRAQSMDVLSSQANVAGYRAVLKACQYYPRFMPMMMTAAGTVKPARVLILGTGVAGLQAIATAKRLGAVVEAFDVRPVAREQVESLGARFVEVPADDEQSAETSGGYAREMSADYKARQAALIAERAREADIVITTAQIPGKPAPVLLTPETVETMKHGSVIVDLAVESGGNCPLSRLDQVVNTPNGVTVLGSGNLPSELAADASAMFARNVLTFGTLLFDKEARLALNFEDDIVEATCIAHQGELKNL</sequence>
<dbReference type="EC" id="7.1.1.1" evidence="3"/>
<dbReference type="Proteomes" id="UP000310016">
    <property type="component" value="Unassembled WGS sequence"/>
</dbReference>
<evidence type="ECO:0000256" key="1">
    <source>
        <dbReference type="ARBA" id="ARBA00003943"/>
    </source>
</evidence>
<feature type="domain" description="Alanine dehydrogenase/pyridine nucleotide transhydrogenase N-terminal" evidence="13">
    <location>
        <begin position="4"/>
        <end position="137"/>
    </location>
</feature>
<dbReference type="SUPFAM" id="SSF51735">
    <property type="entry name" value="NAD(P)-binding Rossmann-fold domains"/>
    <property type="match status" value="1"/>
</dbReference>
<name>A0A4U0PYV5_9NEIS</name>